<accession>A0A8H5WZC0</accession>
<dbReference type="OrthoDB" id="37659at2759"/>
<keyword evidence="2" id="KW-0521">NADP</keyword>
<sequence>MSFTPDQSLLTALVTKTVIVTGGANGIGLEAIRKYHANGANVVIADLPSARSAAEAAIRTLEDDATRALFVPVNIADFDDVAALFTSTIKRFGCVDIVVANAGIMESRKFFDFHMDEEGHLIDDGSSRVIDVNLKGTINTLRHAVFNMRMNPPDQDGWRGSVVLISSTSGYTGGTEVVSYVSSKHGVIGLLRSSHGQANRLGVRVSAVAPFITPTFITKGYSESWKAEGLPTNTAEEVATGIVHMSLDVEMQGKCCLVAGGRYREVEGPMAKALSVWTGDMSEVFRKAGQFFQRLGGYPLPEQRS</sequence>
<dbReference type="Pfam" id="PF00106">
    <property type="entry name" value="adh_short"/>
    <property type="match status" value="1"/>
</dbReference>
<comment type="similarity">
    <text evidence="1">Belongs to the short-chain dehydrogenases/reductases (SDR) family.</text>
</comment>
<name>A0A8H5WZC0_FUSHE</name>
<dbReference type="AlphaFoldDB" id="A0A8H5WZC0"/>
<dbReference type="PRINTS" id="PR00081">
    <property type="entry name" value="GDHRDH"/>
</dbReference>
<dbReference type="SUPFAM" id="SSF51735">
    <property type="entry name" value="NAD(P)-binding Rossmann-fold domains"/>
    <property type="match status" value="1"/>
</dbReference>
<dbReference type="InterPro" id="IPR036291">
    <property type="entry name" value="NAD(P)-bd_dom_sf"/>
</dbReference>
<evidence type="ECO:0000256" key="3">
    <source>
        <dbReference type="ARBA" id="ARBA00023002"/>
    </source>
</evidence>
<reference evidence="4 5" key="1">
    <citation type="submission" date="2020-05" db="EMBL/GenBank/DDBJ databases">
        <title>Identification and distribution of gene clusters putatively required for synthesis of sphingolipid metabolism inhibitors in phylogenetically diverse species of the filamentous fungus Fusarium.</title>
        <authorList>
            <person name="Kim H.-S."/>
            <person name="Busman M."/>
            <person name="Brown D.W."/>
            <person name="Divon H."/>
            <person name="Uhlig S."/>
            <person name="Proctor R.H."/>
        </authorList>
    </citation>
    <scope>NUCLEOTIDE SEQUENCE [LARGE SCALE GENOMIC DNA]</scope>
    <source>
        <strain evidence="4 5">NRRL 20693</strain>
    </source>
</reference>
<dbReference type="PANTHER" id="PTHR43180:SF63">
    <property type="entry name" value="DEHYDROGENASE_REDUCTASE FAMILY PROTEIN, PUTATIVE (AFU_ORTHOLOGUE AFUA_6G03520)-RELATED"/>
    <property type="match status" value="1"/>
</dbReference>
<keyword evidence="5" id="KW-1185">Reference proteome</keyword>
<gene>
    <name evidence="4" type="ORF">FHETE_61</name>
</gene>
<dbReference type="PANTHER" id="PTHR43180">
    <property type="entry name" value="3-OXOACYL-(ACYL-CARRIER-PROTEIN) REDUCTASE (AFU_ORTHOLOGUE AFUA_6G11210)"/>
    <property type="match status" value="1"/>
</dbReference>
<evidence type="ECO:0000313" key="5">
    <source>
        <dbReference type="Proteomes" id="UP000567885"/>
    </source>
</evidence>
<proteinExistence type="inferred from homology"/>
<dbReference type="InterPro" id="IPR002347">
    <property type="entry name" value="SDR_fam"/>
</dbReference>
<evidence type="ECO:0000256" key="2">
    <source>
        <dbReference type="ARBA" id="ARBA00022857"/>
    </source>
</evidence>
<protein>
    <submittedName>
        <fullName evidence="4">NAD(P)-binding protein</fullName>
    </submittedName>
</protein>
<dbReference type="Gene3D" id="3.40.50.720">
    <property type="entry name" value="NAD(P)-binding Rossmann-like Domain"/>
    <property type="match status" value="1"/>
</dbReference>
<organism evidence="4 5">
    <name type="scientific">Fusarium heterosporum</name>
    <dbReference type="NCBI Taxonomy" id="42747"/>
    <lineage>
        <taxon>Eukaryota</taxon>
        <taxon>Fungi</taxon>
        <taxon>Dikarya</taxon>
        <taxon>Ascomycota</taxon>
        <taxon>Pezizomycotina</taxon>
        <taxon>Sordariomycetes</taxon>
        <taxon>Hypocreomycetidae</taxon>
        <taxon>Hypocreales</taxon>
        <taxon>Nectriaceae</taxon>
        <taxon>Fusarium</taxon>
        <taxon>Fusarium heterosporum species complex</taxon>
    </lineage>
</organism>
<evidence type="ECO:0000313" key="4">
    <source>
        <dbReference type="EMBL" id="KAF5681272.1"/>
    </source>
</evidence>
<evidence type="ECO:0000256" key="1">
    <source>
        <dbReference type="ARBA" id="ARBA00006484"/>
    </source>
</evidence>
<keyword evidence="3" id="KW-0560">Oxidoreductase</keyword>
<comment type="caution">
    <text evidence="4">The sequence shown here is derived from an EMBL/GenBank/DDBJ whole genome shotgun (WGS) entry which is preliminary data.</text>
</comment>
<dbReference type="GO" id="GO:0016491">
    <property type="term" value="F:oxidoreductase activity"/>
    <property type="evidence" value="ECO:0007669"/>
    <property type="project" value="UniProtKB-KW"/>
</dbReference>
<dbReference type="EMBL" id="JAAGWQ010000001">
    <property type="protein sequence ID" value="KAF5681272.1"/>
    <property type="molecule type" value="Genomic_DNA"/>
</dbReference>
<dbReference type="Proteomes" id="UP000567885">
    <property type="component" value="Unassembled WGS sequence"/>
</dbReference>